<evidence type="ECO:0000256" key="1">
    <source>
        <dbReference type="SAM" id="SignalP"/>
    </source>
</evidence>
<dbReference type="AlphaFoldDB" id="A0A6J2XSB7"/>
<dbReference type="KEGG" id="soy:115880594"/>
<feature type="chain" id="PRO_5026647212" evidence="1">
    <location>
        <begin position="17"/>
        <end position="265"/>
    </location>
</feature>
<dbReference type="OrthoDB" id="6767063at2759"/>
<reference evidence="3" key="1">
    <citation type="submission" date="2025-08" db="UniProtKB">
        <authorList>
            <consortium name="RefSeq"/>
        </authorList>
    </citation>
    <scope>IDENTIFICATION</scope>
    <source>
        <tissue evidence="3">Gonads</tissue>
    </source>
</reference>
<dbReference type="Proteomes" id="UP000504635">
    <property type="component" value="Unplaced"/>
</dbReference>
<keyword evidence="1" id="KW-0732">Signal</keyword>
<evidence type="ECO:0000313" key="3">
    <source>
        <dbReference type="RefSeq" id="XP_030753730.1"/>
    </source>
</evidence>
<gene>
    <name evidence="3" type="primary">LOC115880594</name>
</gene>
<accession>A0A6J2XSB7</accession>
<dbReference type="GeneID" id="115880594"/>
<evidence type="ECO:0000313" key="2">
    <source>
        <dbReference type="Proteomes" id="UP000504635"/>
    </source>
</evidence>
<protein>
    <submittedName>
        <fullName evidence="3">Cuticle protein 18.7-like</fullName>
    </submittedName>
</protein>
<dbReference type="RefSeq" id="XP_030753730.1">
    <property type="nucleotide sequence ID" value="XM_030897870.1"/>
</dbReference>
<sequence>MKILILISLAVAATSAAYLGPQHIPVIGPNGVPVEPHEVQAARANHLAAVASAYGGGAVSYYAPYAVAPVQALGHNALPLDTPEVAAAKVQHYRDFAAAAHRNGVYAPLPAIAAPVLAGPYPIDTPEVQLAKAAHFQAHAEASARAGAHYRRRRDVYGGYHVPVIGPNGVPVETPEVQAARASHLAALAEASSRSGASPYYDNSGAYDAGRYSEPYHRYYGPPATIGPDGQPVETPEVKAAKAYHFAAHNAVRSGAYLAGPGHYY</sequence>
<feature type="signal peptide" evidence="1">
    <location>
        <begin position="1"/>
        <end position="16"/>
    </location>
</feature>
<proteinExistence type="predicted"/>
<name>A0A6J2XSB7_SITOR</name>
<dbReference type="InParanoid" id="A0A6J2XSB7"/>
<organism evidence="2 3">
    <name type="scientific">Sitophilus oryzae</name>
    <name type="common">Rice weevil</name>
    <name type="synonym">Curculio oryzae</name>
    <dbReference type="NCBI Taxonomy" id="7048"/>
    <lineage>
        <taxon>Eukaryota</taxon>
        <taxon>Metazoa</taxon>
        <taxon>Ecdysozoa</taxon>
        <taxon>Arthropoda</taxon>
        <taxon>Hexapoda</taxon>
        <taxon>Insecta</taxon>
        <taxon>Pterygota</taxon>
        <taxon>Neoptera</taxon>
        <taxon>Endopterygota</taxon>
        <taxon>Coleoptera</taxon>
        <taxon>Polyphaga</taxon>
        <taxon>Cucujiformia</taxon>
        <taxon>Curculionidae</taxon>
        <taxon>Dryophthorinae</taxon>
        <taxon>Sitophilus</taxon>
    </lineage>
</organism>
<keyword evidence="2" id="KW-1185">Reference proteome</keyword>